<evidence type="ECO:0000313" key="2">
    <source>
        <dbReference type="Proteomes" id="UP000698173"/>
    </source>
</evidence>
<proteinExistence type="predicted"/>
<comment type="caution">
    <text evidence="1">The sequence shown here is derived from an EMBL/GenBank/DDBJ whole genome shotgun (WGS) entry which is preliminary data.</text>
</comment>
<reference evidence="1" key="2">
    <citation type="submission" date="2021-09" db="EMBL/GenBank/DDBJ databases">
        <authorList>
            <person name="Gilroy R."/>
        </authorList>
    </citation>
    <scope>NUCLEOTIDE SEQUENCE</scope>
    <source>
        <strain evidence="1">CHK171-7178</strain>
    </source>
</reference>
<name>A0A921KEU3_SPOPS</name>
<dbReference type="AlphaFoldDB" id="A0A921KEU3"/>
<organism evidence="1 2">
    <name type="scientific">Sporosarcina psychrophila</name>
    <name type="common">Bacillus psychrophilus</name>
    <dbReference type="NCBI Taxonomy" id="1476"/>
    <lineage>
        <taxon>Bacteria</taxon>
        <taxon>Bacillati</taxon>
        <taxon>Bacillota</taxon>
        <taxon>Bacilli</taxon>
        <taxon>Bacillales</taxon>
        <taxon>Caryophanaceae</taxon>
        <taxon>Sporosarcina</taxon>
    </lineage>
</organism>
<dbReference type="EMBL" id="DYWT01000310">
    <property type="protein sequence ID" value="HJF34180.1"/>
    <property type="molecule type" value="Genomic_DNA"/>
</dbReference>
<sequence length="107" mass="11990">MTKEIQIKELATKEMVAAALVETPKKEIAQQLIYCGPSITEIGLQQFSVFKNGIPEHATLIGESCRAVVLLFKPISELATTREKINKKGSRDYQLYQNVLKHTGRES</sequence>
<evidence type="ECO:0000313" key="1">
    <source>
        <dbReference type="EMBL" id="HJF34180.1"/>
    </source>
</evidence>
<protein>
    <submittedName>
        <fullName evidence="1">Uncharacterized protein</fullName>
    </submittedName>
</protein>
<reference evidence="1" key="1">
    <citation type="journal article" date="2021" name="PeerJ">
        <title>Extensive microbial diversity within the chicken gut microbiome revealed by metagenomics and culture.</title>
        <authorList>
            <person name="Gilroy R."/>
            <person name="Ravi A."/>
            <person name="Getino M."/>
            <person name="Pursley I."/>
            <person name="Horton D.L."/>
            <person name="Alikhan N.F."/>
            <person name="Baker D."/>
            <person name="Gharbi K."/>
            <person name="Hall N."/>
            <person name="Watson M."/>
            <person name="Adriaenssens E.M."/>
            <person name="Foster-Nyarko E."/>
            <person name="Jarju S."/>
            <person name="Secka A."/>
            <person name="Antonio M."/>
            <person name="Oren A."/>
            <person name="Chaudhuri R.R."/>
            <person name="La Ragione R."/>
            <person name="Hildebrand F."/>
            <person name="Pallen M.J."/>
        </authorList>
    </citation>
    <scope>NUCLEOTIDE SEQUENCE</scope>
    <source>
        <strain evidence="1">CHK171-7178</strain>
    </source>
</reference>
<gene>
    <name evidence="1" type="ORF">K8V56_20655</name>
</gene>
<accession>A0A921KEU3</accession>
<dbReference type="Proteomes" id="UP000698173">
    <property type="component" value="Unassembled WGS sequence"/>
</dbReference>